<dbReference type="OrthoDB" id="836928at2"/>
<dbReference type="PIRSF" id="PIRSF034285">
    <property type="entry name" value="UCP034285"/>
    <property type="match status" value="1"/>
</dbReference>
<evidence type="ECO:0000313" key="2">
    <source>
        <dbReference type="Proteomes" id="UP000291117"/>
    </source>
</evidence>
<keyword evidence="2" id="KW-1185">Reference proteome</keyword>
<accession>A0A4R0NF23</accession>
<dbReference type="EMBL" id="SJSM01000004">
    <property type="protein sequence ID" value="TCC97194.1"/>
    <property type="molecule type" value="Genomic_DNA"/>
</dbReference>
<dbReference type="AlphaFoldDB" id="A0A4R0NF23"/>
<reference evidence="1 2" key="1">
    <citation type="submission" date="2019-02" db="EMBL/GenBank/DDBJ databases">
        <title>Pedobacter sp. RP-3-8 sp. nov., isolated from Arctic soil.</title>
        <authorList>
            <person name="Dahal R.H."/>
        </authorList>
    </citation>
    <scope>NUCLEOTIDE SEQUENCE [LARGE SCALE GENOMIC DNA]</scope>
    <source>
        <strain evidence="1 2">RP-3-8</strain>
    </source>
</reference>
<name>A0A4R0NF23_9SPHI</name>
<evidence type="ECO:0000313" key="1">
    <source>
        <dbReference type="EMBL" id="TCC97194.1"/>
    </source>
</evidence>
<proteinExistence type="predicted"/>
<dbReference type="InterPro" id="IPR027417">
    <property type="entry name" value="P-loop_NTPase"/>
</dbReference>
<protein>
    <submittedName>
        <fullName evidence="1">Error-prone repair protein ImuA</fullName>
    </submittedName>
</protein>
<organism evidence="1 2">
    <name type="scientific">Pedobacter hiemivivus</name>
    <dbReference type="NCBI Taxonomy" id="2530454"/>
    <lineage>
        <taxon>Bacteria</taxon>
        <taxon>Pseudomonadati</taxon>
        <taxon>Bacteroidota</taxon>
        <taxon>Sphingobacteriia</taxon>
        <taxon>Sphingobacteriales</taxon>
        <taxon>Sphingobacteriaceae</taxon>
        <taxon>Pedobacter</taxon>
    </lineage>
</organism>
<sequence length="242" mass="26716">MEAKLEILNKLRQDLLLWQGFKPAEGEAAQCVGLGEIEAAFPAGVFPRKAIHEFICATPDQTAATDGFIAGLLSVLMADGTGCVWISTARRLFPASLAAFNVEADRIIFVDVRNEREVLWVMEEALRCEGLAAVVAEVDSLSLVESRRLQLAAEEQGIPAMIIRKDPKRLVAGVSTARWKISPLPSSAEPGMPGVGFPRWRVELLKVRSGNPGCWTLEWEADRFLQVPEQKVFVQMVQRKFG</sequence>
<comment type="caution">
    <text evidence="1">The sequence shown here is derived from an EMBL/GenBank/DDBJ whole genome shotgun (WGS) entry which is preliminary data.</text>
</comment>
<dbReference type="Proteomes" id="UP000291117">
    <property type="component" value="Unassembled WGS sequence"/>
</dbReference>
<dbReference type="InterPro" id="IPR017026">
    <property type="entry name" value="ImuA"/>
</dbReference>
<dbReference type="Gene3D" id="3.40.50.300">
    <property type="entry name" value="P-loop containing nucleotide triphosphate hydrolases"/>
    <property type="match status" value="1"/>
</dbReference>
<gene>
    <name evidence="1" type="ORF">EZ444_10110</name>
</gene>
<dbReference type="SUPFAM" id="SSF52540">
    <property type="entry name" value="P-loop containing nucleoside triphosphate hydrolases"/>
    <property type="match status" value="1"/>
</dbReference>